<evidence type="ECO:0000256" key="1">
    <source>
        <dbReference type="ARBA" id="ARBA00004651"/>
    </source>
</evidence>
<feature type="transmembrane region" description="Helical" evidence="9">
    <location>
        <begin position="39"/>
        <end position="62"/>
    </location>
</feature>
<dbReference type="PANTHER" id="PTHR30588:SF0">
    <property type="entry name" value="BRANCHED-CHAIN AMINO ACID PERMEASE BRNQ"/>
    <property type="match status" value="1"/>
</dbReference>
<dbReference type="Proteomes" id="UP000823935">
    <property type="component" value="Unassembled WGS sequence"/>
</dbReference>
<protein>
    <recommendedName>
        <fullName evidence="9">Branched-chain amino acid transport system carrier protein</fullName>
    </recommendedName>
</protein>
<comment type="similarity">
    <text evidence="2 9">Belongs to the branched chain amino acid transporter family.</text>
</comment>
<dbReference type="GO" id="GO:0015820">
    <property type="term" value="P:L-leucine transport"/>
    <property type="evidence" value="ECO:0007669"/>
    <property type="project" value="TreeGrafter"/>
</dbReference>
<comment type="caution">
    <text evidence="10">The sequence shown here is derived from an EMBL/GenBank/DDBJ whole genome shotgun (WGS) entry which is preliminary data.</text>
</comment>
<proteinExistence type="inferred from homology"/>
<accession>A0A9D1JL14</accession>
<evidence type="ECO:0000256" key="3">
    <source>
        <dbReference type="ARBA" id="ARBA00022448"/>
    </source>
</evidence>
<feature type="transmembrane region" description="Helical" evidence="9">
    <location>
        <begin position="340"/>
        <end position="361"/>
    </location>
</feature>
<dbReference type="GO" id="GO:0015190">
    <property type="term" value="F:L-leucine transmembrane transporter activity"/>
    <property type="evidence" value="ECO:0007669"/>
    <property type="project" value="TreeGrafter"/>
</dbReference>
<sequence>MGMSWKNRFVIGLTLFSMFFGVGNLIVPAFLGATAGEQVWMAFAGFAVTAVLLPVAGMAAVARCGSLERLTGRVHPVFALVFSVLTYLAAGPLLAIPRAAGMSFEMAMAPFLDSRLLDWFRPGYSLVFYGIAMLLAWKPERLSDKLGRITGPCVLTILTLFVIGVIFYGASSVSGEPHIFYGNDPLGTGLAKGSQTQDAMAALCFGIVLGMNICRKGVSDRRNLTRETILAACFTGLLLTAVYAVLTCAGAMEGSQNPEAADGIAILSGLFGRIFGVPGSALLAALFVLVCLNTCAGLLSCCSAYFHNLVPGVSYRRWILLFSAIGFLAVNTGLDRLPDLADPILGILYPPAIVLIVLSFLPGPCQRLKGLYPLTVGLTALLSLLGNMTLAGVWLPGISEGIARLPLYRQGYAWINGAVTGILLSLTFSLLPQKRGNTRKENVE</sequence>
<dbReference type="Pfam" id="PF05525">
    <property type="entry name" value="Branch_AA_trans"/>
    <property type="match status" value="1"/>
</dbReference>
<keyword evidence="6 9" id="KW-0029">Amino-acid transport</keyword>
<feature type="transmembrane region" description="Helical" evidence="9">
    <location>
        <begin position="74"/>
        <end position="99"/>
    </location>
</feature>
<feature type="transmembrane region" description="Helical" evidence="9">
    <location>
        <begin position="318"/>
        <end position="334"/>
    </location>
</feature>
<comment type="subcellular location">
    <subcellularLocation>
        <location evidence="1 9">Cell membrane</location>
        <topology evidence="1 9">Multi-pass membrane protein</topology>
    </subcellularLocation>
</comment>
<evidence type="ECO:0000256" key="6">
    <source>
        <dbReference type="ARBA" id="ARBA00022970"/>
    </source>
</evidence>
<dbReference type="GO" id="GO:0005886">
    <property type="term" value="C:plasma membrane"/>
    <property type="evidence" value="ECO:0007669"/>
    <property type="project" value="UniProtKB-SubCell"/>
</dbReference>
<dbReference type="PANTHER" id="PTHR30588">
    <property type="entry name" value="BRANCHED-CHAIN AMINO ACID TRANSPORT SYSTEM 2 CARRIER PROTEIN"/>
    <property type="match status" value="1"/>
</dbReference>
<feature type="transmembrane region" description="Helical" evidence="9">
    <location>
        <begin position="149"/>
        <end position="170"/>
    </location>
</feature>
<evidence type="ECO:0000256" key="8">
    <source>
        <dbReference type="ARBA" id="ARBA00023136"/>
    </source>
</evidence>
<organism evidence="10 11">
    <name type="scientific">Candidatus Limivivens intestinipullorum</name>
    <dbReference type="NCBI Taxonomy" id="2840858"/>
    <lineage>
        <taxon>Bacteria</taxon>
        <taxon>Bacillati</taxon>
        <taxon>Bacillota</taxon>
        <taxon>Clostridia</taxon>
        <taxon>Lachnospirales</taxon>
        <taxon>Lachnospiraceae</taxon>
        <taxon>Lachnospiraceae incertae sedis</taxon>
        <taxon>Candidatus Limivivens</taxon>
    </lineage>
</organism>
<keyword evidence="7 9" id="KW-1133">Transmembrane helix</keyword>
<gene>
    <name evidence="10" type="primary">brnQ</name>
    <name evidence="10" type="ORF">IAB44_10320</name>
</gene>
<feature type="transmembrane region" description="Helical" evidence="9">
    <location>
        <begin position="373"/>
        <end position="395"/>
    </location>
</feature>
<dbReference type="GO" id="GO:0015818">
    <property type="term" value="P:isoleucine transport"/>
    <property type="evidence" value="ECO:0007669"/>
    <property type="project" value="TreeGrafter"/>
</dbReference>
<feature type="transmembrane region" description="Helical" evidence="9">
    <location>
        <begin position="119"/>
        <end position="137"/>
    </location>
</feature>
<keyword evidence="5 9" id="KW-0812">Transmembrane</keyword>
<evidence type="ECO:0000256" key="4">
    <source>
        <dbReference type="ARBA" id="ARBA00022475"/>
    </source>
</evidence>
<evidence type="ECO:0000256" key="2">
    <source>
        <dbReference type="ARBA" id="ARBA00008540"/>
    </source>
</evidence>
<dbReference type="GO" id="GO:0005304">
    <property type="term" value="F:L-valine transmembrane transporter activity"/>
    <property type="evidence" value="ECO:0007669"/>
    <property type="project" value="TreeGrafter"/>
</dbReference>
<evidence type="ECO:0000256" key="5">
    <source>
        <dbReference type="ARBA" id="ARBA00022692"/>
    </source>
</evidence>
<dbReference type="EMBL" id="DVIQ01000061">
    <property type="protein sequence ID" value="HIS31924.1"/>
    <property type="molecule type" value="Genomic_DNA"/>
</dbReference>
<evidence type="ECO:0000313" key="10">
    <source>
        <dbReference type="EMBL" id="HIS31924.1"/>
    </source>
</evidence>
<dbReference type="NCBIfam" id="TIGR00796">
    <property type="entry name" value="livcs"/>
    <property type="match status" value="1"/>
</dbReference>
<feature type="transmembrane region" description="Helical" evidence="9">
    <location>
        <begin position="199"/>
        <end position="218"/>
    </location>
</feature>
<keyword evidence="4" id="KW-1003">Cell membrane</keyword>
<feature type="transmembrane region" description="Helical" evidence="9">
    <location>
        <begin position="411"/>
        <end position="431"/>
    </location>
</feature>
<reference evidence="10" key="1">
    <citation type="submission" date="2020-10" db="EMBL/GenBank/DDBJ databases">
        <authorList>
            <person name="Gilroy R."/>
        </authorList>
    </citation>
    <scope>NUCLEOTIDE SEQUENCE</scope>
    <source>
        <strain evidence="10">CHK190-19873</strain>
    </source>
</reference>
<feature type="transmembrane region" description="Helical" evidence="9">
    <location>
        <begin position="9"/>
        <end position="33"/>
    </location>
</feature>
<dbReference type="AlphaFoldDB" id="A0A9D1JL14"/>
<comment type="function">
    <text evidence="9">Component of the transport system for branched-chain amino acids.</text>
</comment>
<dbReference type="InterPro" id="IPR004685">
    <property type="entry name" value="Brnchd-chn_aa_trnsp_Livcs"/>
</dbReference>
<evidence type="ECO:0000256" key="7">
    <source>
        <dbReference type="ARBA" id="ARBA00022989"/>
    </source>
</evidence>
<feature type="transmembrane region" description="Helical" evidence="9">
    <location>
        <begin position="230"/>
        <end position="252"/>
    </location>
</feature>
<evidence type="ECO:0000256" key="9">
    <source>
        <dbReference type="RuleBase" id="RU362122"/>
    </source>
</evidence>
<keyword evidence="8 9" id="KW-0472">Membrane</keyword>
<reference evidence="10" key="2">
    <citation type="journal article" date="2021" name="PeerJ">
        <title>Extensive microbial diversity within the chicken gut microbiome revealed by metagenomics and culture.</title>
        <authorList>
            <person name="Gilroy R."/>
            <person name="Ravi A."/>
            <person name="Getino M."/>
            <person name="Pursley I."/>
            <person name="Horton D.L."/>
            <person name="Alikhan N.F."/>
            <person name="Baker D."/>
            <person name="Gharbi K."/>
            <person name="Hall N."/>
            <person name="Watson M."/>
            <person name="Adriaenssens E.M."/>
            <person name="Foster-Nyarko E."/>
            <person name="Jarju S."/>
            <person name="Secka A."/>
            <person name="Antonio M."/>
            <person name="Oren A."/>
            <person name="Chaudhuri R.R."/>
            <person name="La Ragione R."/>
            <person name="Hildebrand F."/>
            <person name="Pallen M.J."/>
        </authorList>
    </citation>
    <scope>NUCLEOTIDE SEQUENCE</scope>
    <source>
        <strain evidence="10">CHK190-19873</strain>
    </source>
</reference>
<feature type="transmembrane region" description="Helical" evidence="9">
    <location>
        <begin position="281"/>
        <end position="306"/>
    </location>
</feature>
<keyword evidence="3 9" id="KW-0813">Transport</keyword>
<name>A0A9D1JL14_9FIRM</name>
<evidence type="ECO:0000313" key="11">
    <source>
        <dbReference type="Proteomes" id="UP000823935"/>
    </source>
</evidence>
<dbReference type="GO" id="GO:0015188">
    <property type="term" value="F:L-isoleucine transmembrane transporter activity"/>
    <property type="evidence" value="ECO:0007669"/>
    <property type="project" value="TreeGrafter"/>
</dbReference>